<dbReference type="PANTHER" id="PTHR11101">
    <property type="entry name" value="PHOSPHATE TRANSPORTER"/>
    <property type="match status" value="1"/>
</dbReference>
<dbReference type="InterPro" id="IPR001204">
    <property type="entry name" value="Phos_transporter"/>
</dbReference>
<evidence type="ECO:0000256" key="5">
    <source>
        <dbReference type="ARBA" id="ARBA00023136"/>
    </source>
</evidence>
<keyword evidence="5 6" id="KW-0472">Membrane</keyword>
<dbReference type="Proteomes" id="UP000327011">
    <property type="component" value="Unassembled WGS sequence"/>
</dbReference>
<keyword evidence="4 6" id="KW-1133">Transmembrane helix</keyword>
<comment type="caution">
    <text evidence="7">The sequence shown here is derived from an EMBL/GenBank/DDBJ whole genome shotgun (WGS) entry which is preliminary data.</text>
</comment>
<reference evidence="7 8" key="1">
    <citation type="submission" date="2019-09" db="EMBL/GenBank/DDBJ databases">
        <title>Screening of Novel Bioactive Compounds from Soil-Associated.</title>
        <authorList>
            <person name="Gong X."/>
        </authorList>
    </citation>
    <scope>NUCLEOTIDE SEQUENCE [LARGE SCALE GENOMIC DNA]</scope>
    <source>
        <strain evidence="7 8">Gxj-6</strain>
    </source>
</reference>
<evidence type="ECO:0000256" key="3">
    <source>
        <dbReference type="ARBA" id="ARBA00022692"/>
    </source>
</evidence>
<feature type="transmembrane region" description="Helical" evidence="6">
    <location>
        <begin position="311"/>
        <end position="329"/>
    </location>
</feature>
<feature type="transmembrane region" description="Helical" evidence="6">
    <location>
        <begin position="105"/>
        <end position="123"/>
    </location>
</feature>
<proteinExistence type="inferred from homology"/>
<feature type="transmembrane region" description="Helical" evidence="6">
    <location>
        <begin position="76"/>
        <end position="99"/>
    </location>
</feature>
<organism evidence="7 8">
    <name type="scientific">Microbispora cellulosiformans</name>
    <dbReference type="NCBI Taxonomy" id="2614688"/>
    <lineage>
        <taxon>Bacteria</taxon>
        <taxon>Bacillati</taxon>
        <taxon>Actinomycetota</taxon>
        <taxon>Actinomycetes</taxon>
        <taxon>Streptosporangiales</taxon>
        <taxon>Streptosporangiaceae</taxon>
        <taxon>Microbispora</taxon>
    </lineage>
</organism>
<evidence type="ECO:0000256" key="6">
    <source>
        <dbReference type="RuleBase" id="RU363058"/>
    </source>
</evidence>
<dbReference type="GO" id="GO:0005315">
    <property type="term" value="F:phosphate transmembrane transporter activity"/>
    <property type="evidence" value="ECO:0007669"/>
    <property type="project" value="InterPro"/>
</dbReference>
<feature type="transmembrane region" description="Helical" evidence="6">
    <location>
        <begin position="218"/>
        <end position="240"/>
    </location>
</feature>
<dbReference type="GO" id="GO:0035435">
    <property type="term" value="P:phosphate ion transmembrane transport"/>
    <property type="evidence" value="ECO:0007669"/>
    <property type="project" value="TreeGrafter"/>
</dbReference>
<keyword evidence="6" id="KW-0592">Phosphate transport</keyword>
<sequence>MDANTALLAVVVVTALAFDFTNGFHDTANAMATSIATGALPPRAAVALSAVLNFAGAFLSLKVAATIATGIVDSGAITLTVVFAGLVGGLAWNLVTWYFGIPSSSSHALIGGVAGATLIAVGASAVKGAAIVSKVLIPAVLAPVFAALVATAGAFLVHRITRGTPDRFRERGFRVGQLCSASLVSLAHGTNDAQKTMGVITLALVADHAIAPDAGTPFWVILACAVTIALGTYTGGWRVIRTLGKGLTEIGPPQGFAAEGSSAAVIFAATHFGLPLSTTHVTGGSVVGAGLGRRLAGERSEVRWGVAGRMVVAWLVTLPAAALVGAVAWKGADAIGGTGGAAVVFAVMLLLAGGLYLAARREPVTHANVNAEWTGRLVPVKEPVA</sequence>
<dbReference type="EMBL" id="VYTZ01000027">
    <property type="protein sequence ID" value="KAA9373187.1"/>
    <property type="molecule type" value="Genomic_DNA"/>
</dbReference>
<gene>
    <name evidence="7" type="ORF">F5972_36285</name>
</gene>
<protein>
    <recommendedName>
        <fullName evidence="6">Phosphate transporter</fullName>
    </recommendedName>
</protein>
<evidence type="ECO:0000256" key="4">
    <source>
        <dbReference type="ARBA" id="ARBA00022989"/>
    </source>
</evidence>
<keyword evidence="2 6" id="KW-0813">Transport</keyword>
<accession>A0A5J5JQR2</accession>
<feature type="transmembrane region" description="Helical" evidence="6">
    <location>
        <begin position="335"/>
        <end position="358"/>
    </location>
</feature>
<evidence type="ECO:0000256" key="1">
    <source>
        <dbReference type="ARBA" id="ARBA00004141"/>
    </source>
</evidence>
<dbReference type="PANTHER" id="PTHR11101:SF54">
    <property type="entry name" value="LOW-AFFINITY INORGANIC PHOSPHATE TRANSPORTER-RELATED"/>
    <property type="match status" value="1"/>
</dbReference>
<dbReference type="Pfam" id="PF01384">
    <property type="entry name" value="PHO4"/>
    <property type="match status" value="1"/>
</dbReference>
<comment type="subcellular location">
    <subcellularLocation>
        <location evidence="1 6">Membrane</location>
        <topology evidence="1 6">Multi-pass membrane protein</topology>
    </subcellularLocation>
</comment>
<dbReference type="GO" id="GO:0016020">
    <property type="term" value="C:membrane"/>
    <property type="evidence" value="ECO:0007669"/>
    <property type="project" value="UniProtKB-SubCell"/>
</dbReference>
<keyword evidence="8" id="KW-1185">Reference proteome</keyword>
<feature type="transmembrane region" description="Helical" evidence="6">
    <location>
        <begin position="135"/>
        <end position="157"/>
    </location>
</feature>
<name>A0A5J5JQR2_9ACTN</name>
<evidence type="ECO:0000256" key="2">
    <source>
        <dbReference type="ARBA" id="ARBA00022448"/>
    </source>
</evidence>
<feature type="transmembrane region" description="Helical" evidence="6">
    <location>
        <begin position="44"/>
        <end position="64"/>
    </location>
</feature>
<dbReference type="AlphaFoldDB" id="A0A5J5JQR2"/>
<dbReference type="RefSeq" id="WP_150940612.1">
    <property type="nucleotide sequence ID" value="NZ_VYTZ01000027.1"/>
</dbReference>
<comment type="similarity">
    <text evidence="6">Belongs to the inorganic phosphate transporter (PiT) (TC 2.A.20) family.</text>
</comment>
<keyword evidence="3 6" id="KW-0812">Transmembrane</keyword>
<evidence type="ECO:0000313" key="7">
    <source>
        <dbReference type="EMBL" id="KAA9373187.1"/>
    </source>
</evidence>
<evidence type="ECO:0000313" key="8">
    <source>
        <dbReference type="Proteomes" id="UP000327011"/>
    </source>
</evidence>